<evidence type="ECO:0000256" key="7">
    <source>
        <dbReference type="ARBA" id="ARBA00022963"/>
    </source>
</evidence>
<keyword evidence="8 13" id="KW-0482">Metalloprotease</keyword>
<dbReference type="InterPro" id="IPR006026">
    <property type="entry name" value="Peptidase_Metallo"/>
</dbReference>
<dbReference type="GO" id="GO:0008270">
    <property type="term" value="F:zinc ion binding"/>
    <property type="evidence" value="ECO:0007669"/>
    <property type="project" value="UniProtKB-UniRule"/>
</dbReference>
<proteinExistence type="inferred from homology"/>
<dbReference type="PROSITE" id="PS51670">
    <property type="entry name" value="SHKT"/>
    <property type="match status" value="1"/>
</dbReference>
<comment type="similarity">
    <text evidence="2">Belongs to the AB hydrolase superfamily. Lipase family.</text>
</comment>
<dbReference type="Pfam" id="PF04083">
    <property type="entry name" value="Abhydro_lipase"/>
    <property type="match status" value="1"/>
</dbReference>
<dbReference type="AlphaFoldDB" id="A0A1I8B641"/>
<feature type="active site" evidence="13">
    <location>
        <position position="756"/>
    </location>
</feature>
<evidence type="ECO:0000313" key="18">
    <source>
        <dbReference type="WBParaSite" id="MhA1_Contig1418.frz3.gene2"/>
    </source>
</evidence>
<keyword evidence="13 14" id="KW-0645">Protease</keyword>
<dbReference type="PRINTS" id="PR00480">
    <property type="entry name" value="ASTACIN"/>
</dbReference>
<dbReference type="InterPro" id="IPR003582">
    <property type="entry name" value="ShKT_dom"/>
</dbReference>
<dbReference type="GO" id="GO:0016042">
    <property type="term" value="P:lipid catabolic process"/>
    <property type="evidence" value="ECO:0007669"/>
    <property type="project" value="UniProtKB-KW"/>
</dbReference>
<keyword evidence="5 13" id="KW-0378">Hydrolase</keyword>
<dbReference type="InterPro" id="IPR006693">
    <property type="entry name" value="AB_hydrolase_lipase"/>
</dbReference>
<dbReference type="PROSITE" id="PS51864">
    <property type="entry name" value="ASTACIN"/>
    <property type="match status" value="1"/>
</dbReference>
<feature type="binding site" evidence="13">
    <location>
        <position position="755"/>
    </location>
    <ligand>
        <name>Zn(2+)</name>
        <dbReference type="ChEBI" id="CHEBI:29105"/>
        <note>catalytic</note>
    </ligand>
</feature>
<dbReference type="SMART" id="SM00235">
    <property type="entry name" value="ZnMc"/>
    <property type="match status" value="1"/>
</dbReference>
<evidence type="ECO:0000256" key="8">
    <source>
        <dbReference type="ARBA" id="ARBA00023049"/>
    </source>
</evidence>
<dbReference type="Pfam" id="PF01400">
    <property type="entry name" value="Astacin"/>
    <property type="match status" value="1"/>
</dbReference>
<dbReference type="GO" id="GO:0006508">
    <property type="term" value="P:proteolysis"/>
    <property type="evidence" value="ECO:0007669"/>
    <property type="project" value="UniProtKB-KW"/>
</dbReference>
<evidence type="ECO:0000256" key="11">
    <source>
        <dbReference type="ARBA" id="ARBA00023180"/>
    </source>
</evidence>
<feature type="chain" id="PRO_5009030039" description="Metalloendopeptidase" evidence="14">
    <location>
        <begin position="23"/>
        <end position="900"/>
    </location>
</feature>
<dbReference type="InterPro" id="IPR029058">
    <property type="entry name" value="AB_hydrolase_fold"/>
</dbReference>
<feature type="binding site" evidence="13">
    <location>
        <position position="759"/>
    </location>
    <ligand>
        <name>Zn(2+)</name>
        <dbReference type="ChEBI" id="CHEBI:29105"/>
        <note>catalytic</note>
    </ligand>
</feature>
<dbReference type="CDD" id="cd04280">
    <property type="entry name" value="ZnMc_astacin_like"/>
    <property type="match status" value="1"/>
</dbReference>
<keyword evidence="11" id="KW-0325">Glycoprotein</keyword>
<feature type="binding site" evidence="13">
    <location>
        <position position="765"/>
    </location>
    <ligand>
        <name>Zn(2+)</name>
        <dbReference type="ChEBI" id="CHEBI:29105"/>
        <note>catalytic</note>
    </ligand>
</feature>
<evidence type="ECO:0000256" key="1">
    <source>
        <dbReference type="ARBA" id="ARBA00002657"/>
    </source>
</evidence>
<keyword evidence="10" id="KW-1015">Disulfide bond</keyword>
<evidence type="ECO:0000256" key="4">
    <source>
        <dbReference type="ARBA" id="ARBA00022729"/>
    </source>
</evidence>
<dbReference type="InterPro" id="IPR034035">
    <property type="entry name" value="Astacin-like_dom"/>
</dbReference>
<dbReference type="Gene3D" id="3.40.50.1820">
    <property type="entry name" value="alpha/beta hydrolase"/>
    <property type="match status" value="1"/>
</dbReference>
<keyword evidence="4 14" id="KW-0732">Signal</keyword>
<evidence type="ECO:0000256" key="5">
    <source>
        <dbReference type="ARBA" id="ARBA00022801"/>
    </source>
</evidence>
<keyword evidence="3 13" id="KW-0479">Metal-binding</keyword>
<sequence>MKLFHLFIISLINFLLNNSVLSEENEIKEEILLRKELIRKELPEEKLNTPEIIKYYGYECEIHKVTTKDGYILEMHRIPFGRNFNEMERNQKKPVVYLQHGLLASSFDWVANLPEQSLGFLLADAGFDVWMGNVRGNVYSSKHEKITLKDDYWKFTWDEMSSIDLPAMVDKALEVSGQSKLFYVGHSQGTLIMFTQLASGNKEFANKIIKYFALAPVATIKYMKGLISLSGKLFGKNFDILNKHFGSHEFLPNTWASQLFSQILCSPIVSKSVCDNVMFLIGGTDNSQLNETRIVVYTTHEPAGTSTRNIAHWTQMQQTGLVQKFDYGTENENKLIYGQNIPPIYNLTNINSVPIYLYYSDSDWLATKKDVELTVFLPSPTFSCPTCPFDWTPPLEGRSRGEGIIGTDGNNRIGRNMGMKMSGSNMQMNANTWSTEWTMQPWSWSVEPEVTSPTFTSTLPTIINSGQKHVEGGRRPNIDKIKEIFCSRHPNNPKCQGRSESPIQNLIPQTTPQPQIQIEEPKTKSMPFGYLDAEARDAIIKNCQSGIVDCKSQPFGMEQKRNMVIQNEMDFARKQYSSSSYLSPGIVTKRIDLVHELKLKMIKVAGLGEYVIKVTPVNDGTFEHDVLLTESQAQNLINALDQTPYPSTKKYGYGHGRSQRSSLFLDQLQTQRWPLGESIKYFIDGNIVHQAHQLIQASTCIRFEQVNEKPQTDYLHYVKVSTPTFCGLSYIGRVTPANPIYLSFQCQDPIGVATHETMHALGANHEHLRSDRDEYINIQWENINPQFYDFFAIADPSKFTPYGIIYSFDSIMHYGASTASLNQKPTMIPKIDPQINTPKMGQRQRLSSQDIELLNKMYCKQTSCSDSSVYCGVWALRGFCSIYPQYGWMQQNCLKSCKLC</sequence>
<evidence type="ECO:0000259" key="16">
    <source>
        <dbReference type="PROSITE" id="PS51864"/>
    </source>
</evidence>
<protein>
    <recommendedName>
        <fullName evidence="14">Metalloendopeptidase</fullName>
        <ecNumber evidence="14">3.4.24.-</ecNumber>
    </recommendedName>
</protein>
<dbReference type="PANTHER" id="PTHR11005">
    <property type="entry name" value="LYSOSOMAL ACID LIPASE-RELATED"/>
    <property type="match status" value="1"/>
</dbReference>
<dbReference type="Proteomes" id="UP000095281">
    <property type="component" value="Unplaced"/>
</dbReference>
<evidence type="ECO:0000256" key="14">
    <source>
        <dbReference type="RuleBase" id="RU361183"/>
    </source>
</evidence>
<feature type="domain" description="Peptidase M12A" evidence="16">
    <location>
        <begin position="662"/>
        <end position="860"/>
    </location>
</feature>
<evidence type="ECO:0000256" key="10">
    <source>
        <dbReference type="ARBA" id="ARBA00023157"/>
    </source>
</evidence>
<comment type="function">
    <text evidence="1">Metalloprotease.</text>
</comment>
<comment type="cofactor">
    <cofactor evidence="13 14">
        <name>Zn(2+)</name>
        <dbReference type="ChEBI" id="CHEBI:29105"/>
    </cofactor>
    <text evidence="13 14">Binds 1 zinc ion per subunit.</text>
</comment>
<keyword evidence="9" id="KW-0443">Lipid metabolism</keyword>
<dbReference type="SUPFAM" id="SSF55486">
    <property type="entry name" value="Metalloproteases ('zincins'), catalytic domain"/>
    <property type="match status" value="1"/>
</dbReference>
<comment type="caution">
    <text evidence="12">Lacks conserved residue(s) required for the propagation of feature annotation.</text>
</comment>
<keyword evidence="6 13" id="KW-0862">Zinc</keyword>
<name>A0A1I8B641_MELHA</name>
<reference evidence="18" key="1">
    <citation type="submission" date="2016-11" db="UniProtKB">
        <authorList>
            <consortium name="WormBaseParasite"/>
        </authorList>
    </citation>
    <scope>IDENTIFICATION</scope>
</reference>
<evidence type="ECO:0000256" key="13">
    <source>
        <dbReference type="PROSITE-ProRule" id="PRU01211"/>
    </source>
</evidence>
<dbReference type="Pfam" id="PF01549">
    <property type="entry name" value="ShK"/>
    <property type="match status" value="1"/>
</dbReference>
<dbReference type="SUPFAM" id="SSF53474">
    <property type="entry name" value="alpha/beta-Hydrolases"/>
    <property type="match status" value="1"/>
</dbReference>
<feature type="domain" description="ShKT" evidence="15">
    <location>
        <begin position="864"/>
        <end position="900"/>
    </location>
</feature>
<keyword evidence="17" id="KW-1185">Reference proteome</keyword>
<evidence type="ECO:0000256" key="6">
    <source>
        <dbReference type="ARBA" id="ARBA00022833"/>
    </source>
</evidence>
<evidence type="ECO:0000256" key="2">
    <source>
        <dbReference type="ARBA" id="ARBA00010701"/>
    </source>
</evidence>
<dbReference type="InterPro" id="IPR024079">
    <property type="entry name" value="MetalloPept_cat_dom_sf"/>
</dbReference>
<dbReference type="GO" id="GO:0004222">
    <property type="term" value="F:metalloendopeptidase activity"/>
    <property type="evidence" value="ECO:0007669"/>
    <property type="project" value="UniProtKB-UniRule"/>
</dbReference>
<dbReference type="WBParaSite" id="MhA1_Contig1418.frz3.gene2">
    <property type="protein sequence ID" value="MhA1_Contig1418.frz3.gene2"/>
    <property type="gene ID" value="MhA1_Contig1418.frz3.gene2"/>
</dbReference>
<evidence type="ECO:0000259" key="15">
    <source>
        <dbReference type="PROSITE" id="PS51670"/>
    </source>
</evidence>
<accession>A0A1I8B641</accession>
<dbReference type="EC" id="3.4.24.-" evidence="14"/>
<evidence type="ECO:0000313" key="17">
    <source>
        <dbReference type="Proteomes" id="UP000095281"/>
    </source>
</evidence>
<dbReference type="Gene3D" id="3.40.390.10">
    <property type="entry name" value="Collagenase (Catalytic Domain)"/>
    <property type="match status" value="1"/>
</dbReference>
<keyword evidence="7" id="KW-0442">Lipid degradation</keyword>
<evidence type="ECO:0000256" key="9">
    <source>
        <dbReference type="ARBA" id="ARBA00023098"/>
    </source>
</evidence>
<evidence type="ECO:0000256" key="3">
    <source>
        <dbReference type="ARBA" id="ARBA00022723"/>
    </source>
</evidence>
<evidence type="ECO:0000256" key="12">
    <source>
        <dbReference type="PROSITE-ProRule" id="PRU01005"/>
    </source>
</evidence>
<dbReference type="InterPro" id="IPR001506">
    <property type="entry name" value="Peptidase_M12A"/>
</dbReference>
<dbReference type="FunFam" id="3.40.50.1820:FF:000057">
    <property type="entry name" value="Lipase"/>
    <property type="match status" value="1"/>
</dbReference>
<organism evidence="17 18">
    <name type="scientific">Meloidogyne hapla</name>
    <name type="common">Root-knot nematode worm</name>
    <dbReference type="NCBI Taxonomy" id="6305"/>
    <lineage>
        <taxon>Eukaryota</taxon>
        <taxon>Metazoa</taxon>
        <taxon>Ecdysozoa</taxon>
        <taxon>Nematoda</taxon>
        <taxon>Chromadorea</taxon>
        <taxon>Rhabditida</taxon>
        <taxon>Tylenchina</taxon>
        <taxon>Tylenchomorpha</taxon>
        <taxon>Tylenchoidea</taxon>
        <taxon>Meloidogynidae</taxon>
        <taxon>Meloidogyninae</taxon>
        <taxon>Meloidogyne</taxon>
    </lineage>
</organism>
<feature type="signal peptide" evidence="14">
    <location>
        <begin position="1"/>
        <end position="22"/>
    </location>
</feature>